<reference evidence="1 2" key="1">
    <citation type="submission" date="2024-03" db="EMBL/GenBank/DDBJ databases">
        <title>Bacilli Hybrid Assemblies.</title>
        <authorList>
            <person name="Kovac J."/>
        </authorList>
    </citation>
    <scope>NUCLEOTIDE SEQUENCE [LARGE SCALE GENOMIC DNA]</scope>
    <source>
        <strain evidence="1 2">FSL M8-0022</strain>
    </source>
</reference>
<protein>
    <submittedName>
        <fullName evidence="1">Uncharacterized protein</fullName>
    </submittedName>
</protein>
<evidence type="ECO:0000313" key="1">
    <source>
        <dbReference type="EMBL" id="MEL3958174.1"/>
    </source>
</evidence>
<dbReference type="RefSeq" id="WP_342020407.1">
    <property type="nucleotide sequence ID" value="NZ_CP155465.1"/>
</dbReference>
<dbReference type="EMBL" id="JBBYAK010000001">
    <property type="protein sequence ID" value="MEL3958174.1"/>
    <property type="molecule type" value="Genomic_DNA"/>
</dbReference>
<gene>
    <name evidence="1" type="ORF">NST17_13350</name>
</gene>
<evidence type="ECO:0000313" key="2">
    <source>
        <dbReference type="Proteomes" id="UP001459714"/>
    </source>
</evidence>
<accession>A0ABU9K0N4</accession>
<keyword evidence="2" id="KW-1185">Reference proteome</keyword>
<sequence>MEENKREFEWIDEWAKMTGERARIDAKANKSSIVYRSENGWVREHYDGTIETINSEENGGGKVREKERITRIMSLLQRIWEQQTYVRFNQLISNLQLMYSAQNEGYGQRMMKEKGPLGNEIKSFYLDFFYLEDDKWEEFLQKIVENQDV</sequence>
<name>A0ABU9K0N4_9BACI</name>
<organism evidence="1 2">
    <name type="scientific">Caldifermentibacillus hisashii</name>
    <dbReference type="NCBI Taxonomy" id="996558"/>
    <lineage>
        <taxon>Bacteria</taxon>
        <taxon>Bacillati</taxon>
        <taxon>Bacillota</taxon>
        <taxon>Bacilli</taxon>
        <taxon>Bacillales</taxon>
        <taxon>Bacillaceae</taxon>
        <taxon>Caldifermentibacillus</taxon>
    </lineage>
</organism>
<comment type="caution">
    <text evidence="1">The sequence shown here is derived from an EMBL/GenBank/DDBJ whole genome shotgun (WGS) entry which is preliminary data.</text>
</comment>
<proteinExistence type="predicted"/>
<dbReference type="Proteomes" id="UP001459714">
    <property type="component" value="Unassembled WGS sequence"/>
</dbReference>